<dbReference type="Pfam" id="PF13374">
    <property type="entry name" value="TPR_10"/>
    <property type="match status" value="3"/>
</dbReference>
<evidence type="ECO:0000259" key="1">
    <source>
        <dbReference type="Pfam" id="PF25000"/>
    </source>
</evidence>
<dbReference type="InterPro" id="IPR027417">
    <property type="entry name" value="P-loop_NTPase"/>
</dbReference>
<name>A0AAD7JJP6_9AGAR</name>
<dbReference type="EMBL" id="JARJLG010000034">
    <property type="protein sequence ID" value="KAJ7765908.1"/>
    <property type="molecule type" value="Genomic_DNA"/>
</dbReference>
<comment type="caution">
    <text evidence="2">The sequence shown here is derived from an EMBL/GenBank/DDBJ whole genome shotgun (WGS) entry which is preliminary data.</text>
</comment>
<accession>A0AAD7JJP6</accession>
<dbReference type="SUPFAM" id="SSF52540">
    <property type="entry name" value="P-loop containing nucleoside triphosphate hydrolases"/>
    <property type="match status" value="1"/>
</dbReference>
<proteinExistence type="predicted"/>
<dbReference type="PANTHER" id="PTHR46082:SF6">
    <property type="entry name" value="AAA+ ATPASE DOMAIN-CONTAINING PROTEIN-RELATED"/>
    <property type="match status" value="1"/>
</dbReference>
<sequence>MTSDSQLYSQLLLPKRLGYPLFHPQPCDDLPESTREIGIMIGDVGIVAPDGCFDPIFNILQPPDHPANRFGVPRDFQQVNILPDEIRVLPGYHPAGSVISNVTVNGKIFNEEGSLENNVFLPNGAGAAIEVTTNSKQMAVLLLPDGASTCDLRAKHVFRDYALRHGRSWYEFVNGDLRRMVRLGDLYLVSGVTKTTKWGITAAESHSRDEKVLRTAQFDAVASSWQSEDSGLSVDFGPHRSPGEESWGQNQTVFIRGFKVALAPPCNPPDGDVSDDEELREDHVYHPSDVINKYLLDSDPSTIIAVTHDDEWASTLDEDEEDIPEDQELIRRHKFKAGRSCLPAAQAFELSKNCMNLGPGGDTDLPEAFQDLGNLLTERYPALEPSLLTGRAAIKMVEDENKELVRHTPHESAGFSGYTLEGLKESVALRPDHVADGPVPGVFQSINNCPPPSRIFHGRQNILDKMHEYFDEDLGKQHIFMLHGLGGAGKTQIALKFIHDSSLFCDVFMVDASTANTIDTGLKNIAVMKNSGDTTQDVLRWLASHHNNWLIFFNNADDPKINLNSYFPQCSHGSILITSRIPGCCVYAGSHSLVSDMQEADAVELLLTSATQEKTLSNKETAAEIVKVLCYLPLAIIQAGAFIANSGVFISYLELYTQKRAWLLNKTQAQSHDDYAWSVYTTWEISFERISPTAARFLQLCSFLHYQGISEEMFSHASTYGFPSAGPSKEELEKPLEFLSEFLGPTGIWDSLRFTDVITELRAYSLINFNTETQLFSIHPLVHSWIQSTLADLNVYQPSMVAIMGMSIATMTYEYLQLASPWLLPHVNVLVQDKMHVTPDFNYEYGSIYYYSGRPKDAAALESLVLEKRWKIPGEDHPETLGAMRCLAAAYLRLGKFKEAEALEVVVLEKQRKTLGEDHPGTLCTMGNLAVAYRELGQLQKAEQLGVVILEKQIKIHGEDHPDTLVAMGNLANTYHELGRLKEAEELKFVVLEKQRQVLVEDHPDTIHTMGNLAWSYHKLDQLDKTEELSKNKGRDYHPHP</sequence>
<protein>
    <recommendedName>
        <fullName evidence="1">DUF7779 domain-containing protein</fullName>
    </recommendedName>
</protein>
<dbReference type="SUPFAM" id="SSF48452">
    <property type="entry name" value="TPR-like"/>
    <property type="match status" value="2"/>
</dbReference>
<dbReference type="Pfam" id="PF25000">
    <property type="entry name" value="DUF7779"/>
    <property type="match status" value="1"/>
</dbReference>
<organism evidence="2 3">
    <name type="scientific">Mycena maculata</name>
    <dbReference type="NCBI Taxonomy" id="230809"/>
    <lineage>
        <taxon>Eukaryota</taxon>
        <taxon>Fungi</taxon>
        <taxon>Dikarya</taxon>
        <taxon>Basidiomycota</taxon>
        <taxon>Agaricomycotina</taxon>
        <taxon>Agaricomycetes</taxon>
        <taxon>Agaricomycetidae</taxon>
        <taxon>Agaricales</taxon>
        <taxon>Marasmiineae</taxon>
        <taxon>Mycenaceae</taxon>
        <taxon>Mycena</taxon>
    </lineage>
</organism>
<reference evidence="2" key="1">
    <citation type="submission" date="2023-03" db="EMBL/GenBank/DDBJ databases">
        <title>Massive genome expansion in bonnet fungi (Mycena s.s.) driven by repeated elements and novel gene families across ecological guilds.</title>
        <authorList>
            <consortium name="Lawrence Berkeley National Laboratory"/>
            <person name="Harder C.B."/>
            <person name="Miyauchi S."/>
            <person name="Viragh M."/>
            <person name="Kuo A."/>
            <person name="Thoen E."/>
            <person name="Andreopoulos B."/>
            <person name="Lu D."/>
            <person name="Skrede I."/>
            <person name="Drula E."/>
            <person name="Henrissat B."/>
            <person name="Morin E."/>
            <person name="Kohler A."/>
            <person name="Barry K."/>
            <person name="LaButti K."/>
            <person name="Morin E."/>
            <person name="Salamov A."/>
            <person name="Lipzen A."/>
            <person name="Mereny Z."/>
            <person name="Hegedus B."/>
            <person name="Baldrian P."/>
            <person name="Stursova M."/>
            <person name="Weitz H."/>
            <person name="Taylor A."/>
            <person name="Grigoriev I.V."/>
            <person name="Nagy L.G."/>
            <person name="Martin F."/>
            <person name="Kauserud H."/>
        </authorList>
    </citation>
    <scope>NUCLEOTIDE SEQUENCE</scope>
    <source>
        <strain evidence="2">CBHHK188m</strain>
    </source>
</reference>
<keyword evidence="3" id="KW-1185">Reference proteome</keyword>
<dbReference type="InterPro" id="IPR011990">
    <property type="entry name" value="TPR-like_helical_dom_sf"/>
</dbReference>
<dbReference type="Gene3D" id="1.25.40.10">
    <property type="entry name" value="Tetratricopeptide repeat domain"/>
    <property type="match status" value="1"/>
</dbReference>
<evidence type="ECO:0000313" key="3">
    <source>
        <dbReference type="Proteomes" id="UP001215280"/>
    </source>
</evidence>
<evidence type="ECO:0000313" key="2">
    <source>
        <dbReference type="EMBL" id="KAJ7765908.1"/>
    </source>
</evidence>
<dbReference type="Proteomes" id="UP001215280">
    <property type="component" value="Unassembled WGS sequence"/>
</dbReference>
<gene>
    <name evidence="2" type="ORF">DFH07DRAFT_916200</name>
</gene>
<dbReference type="AlphaFoldDB" id="A0AAD7JJP6"/>
<dbReference type="InterPro" id="IPR056681">
    <property type="entry name" value="DUF7779"/>
</dbReference>
<dbReference type="PANTHER" id="PTHR46082">
    <property type="entry name" value="ATP/GTP-BINDING PROTEIN-RELATED"/>
    <property type="match status" value="1"/>
</dbReference>
<feature type="domain" description="DUF7779" evidence="1">
    <location>
        <begin position="686"/>
        <end position="791"/>
    </location>
</feature>
<dbReference type="Gene3D" id="3.40.50.300">
    <property type="entry name" value="P-loop containing nucleotide triphosphate hydrolases"/>
    <property type="match status" value="1"/>
</dbReference>
<dbReference type="InterPro" id="IPR053137">
    <property type="entry name" value="NLR-like"/>
</dbReference>